<dbReference type="Proteomes" id="UP000063718">
    <property type="component" value="Unassembled WGS sequence"/>
</dbReference>
<keyword evidence="2" id="KW-0731">Sigma factor</keyword>
<reference evidence="5" key="1">
    <citation type="journal article" date="2014" name="Gene">
        <title>Genome-guided analysis of transformation efficiency and carbon dioxide assimilation by Moorella thermoacetica Y72.</title>
        <authorList>
            <person name="Tsukahara K."/>
            <person name="Kita A."/>
            <person name="Nakashimada Y."/>
            <person name="Hoshino T."/>
            <person name="Murakami K."/>
        </authorList>
    </citation>
    <scope>NUCLEOTIDE SEQUENCE [LARGE SCALE GENOMIC DNA]</scope>
    <source>
        <strain evidence="5">Y72</strain>
    </source>
</reference>
<name>A0A0S6UCK1_NEOTH</name>
<dbReference type="CDD" id="cd06171">
    <property type="entry name" value="Sigma70_r4"/>
    <property type="match status" value="1"/>
</dbReference>
<keyword evidence="3" id="KW-0804">Transcription</keyword>
<sequence>MIVEYPGQLEVFKVAPLTSVENEVIYRETVANLQSLCRELPESYRHAFTGYYFDGKSYRELADEAGVTVKTVESRLYRARKILREKLKGG</sequence>
<evidence type="ECO:0000256" key="2">
    <source>
        <dbReference type="ARBA" id="ARBA00023082"/>
    </source>
</evidence>
<dbReference type="InterPro" id="IPR013324">
    <property type="entry name" value="RNA_pol_sigma_r3/r4-like"/>
</dbReference>
<evidence type="ECO:0000256" key="3">
    <source>
        <dbReference type="ARBA" id="ARBA00023163"/>
    </source>
</evidence>
<dbReference type="InterPro" id="IPR014284">
    <property type="entry name" value="RNA_pol_sigma-70_dom"/>
</dbReference>
<organism evidence="5">
    <name type="scientific">Moorella thermoacetica Y72</name>
    <dbReference type="NCBI Taxonomy" id="1325331"/>
    <lineage>
        <taxon>Bacteria</taxon>
        <taxon>Bacillati</taxon>
        <taxon>Bacillota</taxon>
        <taxon>Clostridia</taxon>
        <taxon>Neomoorellales</taxon>
        <taxon>Neomoorellaceae</taxon>
        <taxon>Neomoorella</taxon>
    </lineage>
</organism>
<dbReference type="NCBIfam" id="TIGR02937">
    <property type="entry name" value="sigma70-ECF"/>
    <property type="match status" value="1"/>
</dbReference>
<dbReference type="Gene3D" id="1.10.10.10">
    <property type="entry name" value="Winged helix-like DNA-binding domain superfamily/Winged helix DNA-binding domain"/>
    <property type="match status" value="1"/>
</dbReference>
<evidence type="ECO:0000313" key="5">
    <source>
        <dbReference type="EMBL" id="GAF26690.1"/>
    </source>
</evidence>
<dbReference type="PANTHER" id="PTHR43133:SF46">
    <property type="entry name" value="RNA POLYMERASE SIGMA-70 FACTOR ECF SUBFAMILY"/>
    <property type="match status" value="1"/>
</dbReference>
<dbReference type="GO" id="GO:0016987">
    <property type="term" value="F:sigma factor activity"/>
    <property type="evidence" value="ECO:0007669"/>
    <property type="project" value="UniProtKB-KW"/>
</dbReference>
<proteinExistence type="predicted"/>
<feature type="domain" description="RNA polymerase sigma factor 70 region 4 type 2" evidence="4">
    <location>
        <begin position="33"/>
        <end position="82"/>
    </location>
</feature>
<dbReference type="GO" id="GO:0003677">
    <property type="term" value="F:DNA binding"/>
    <property type="evidence" value="ECO:0007669"/>
    <property type="project" value="InterPro"/>
</dbReference>
<keyword evidence="1" id="KW-0805">Transcription regulation</keyword>
<protein>
    <submittedName>
        <fullName evidence="5">DNA-directed RNA polymerase specialized sigma subunit, sigma24 homolog</fullName>
    </submittedName>
</protein>
<dbReference type="SUPFAM" id="SSF88659">
    <property type="entry name" value="Sigma3 and sigma4 domains of RNA polymerase sigma factors"/>
    <property type="match status" value="1"/>
</dbReference>
<dbReference type="EMBL" id="DF238840">
    <property type="protein sequence ID" value="GAF26690.1"/>
    <property type="molecule type" value="Genomic_DNA"/>
</dbReference>
<gene>
    <name evidence="5" type="ORF">MTY_2030</name>
</gene>
<keyword evidence="5" id="KW-0240">DNA-directed RNA polymerase</keyword>
<dbReference type="GO" id="GO:0006352">
    <property type="term" value="P:DNA-templated transcription initiation"/>
    <property type="evidence" value="ECO:0007669"/>
    <property type="project" value="InterPro"/>
</dbReference>
<dbReference type="GO" id="GO:0000428">
    <property type="term" value="C:DNA-directed RNA polymerase complex"/>
    <property type="evidence" value="ECO:0007669"/>
    <property type="project" value="UniProtKB-KW"/>
</dbReference>
<dbReference type="AlphaFoldDB" id="A0A0S6UCK1"/>
<dbReference type="InterPro" id="IPR039425">
    <property type="entry name" value="RNA_pol_sigma-70-like"/>
</dbReference>
<dbReference type="PANTHER" id="PTHR43133">
    <property type="entry name" value="RNA POLYMERASE ECF-TYPE SIGMA FACTO"/>
    <property type="match status" value="1"/>
</dbReference>
<dbReference type="InterPro" id="IPR013249">
    <property type="entry name" value="RNA_pol_sigma70_r4_t2"/>
</dbReference>
<accession>A0A0S6UCK1</accession>
<evidence type="ECO:0000259" key="4">
    <source>
        <dbReference type="Pfam" id="PF08281"/>
    </source>
</evidence>
<evidence type="ECO:0000256" key="1">
    <source>
        <dbReference type="ARBA" id="ARBA00023015"/>
    </source>
</evidence>
<dbReference type="Pfam" id="PF08281">
    <property type="entry name" value="Sigma70_r4_2"/>
    <property type="match status" value="1"/>
</dbReference>
<dbReference type="InterPro" id="IPR036388">
    <property type="entry name" value="WH-like_DNA-bd_sf"/>
</dbReference>